<reference evidence="1 2" key="2">
    <citation type="submission" date="2014-03" db="EMBL/GenBank/DDBJ databases">
        <title>The Genome Sequence of Anncaliia algerae insect isolate PRA339.</title>
        <authorList>
            <consortium name="The Broad Institute Genome Sequencing Platform"/>
            <consortium name="The Broad Institute Genome Sequencing Center for Infectious Disease"/>
            <person name="Cuomo C."/>
            <person name="Becnel J."/>
            <person name="Sanscrainte N."/>
            <person name="Walker B."/>
            <person name="Young S.K."/>
            <person name="Zeng Q."/>
            <person name="Gargeya S."/>
            <person name="Fitzgerald M."/>
            <person name="Haas B."/>
            <person name="Abouelleil A."/>
            <person name="Alvarado L."/>
            <person name="Arachchi H.M."/>
            <person name="Berlin A.M."/>
            <person name="Chapman S.B."/>
            <person name="Dewar J."/>
            <person name="Goldberg J."/>
            <person name="Griggs A."/>
            <person name="Gujja S."/>
            <person name="Hansen M."/>
            <person name="Howarth C."/>
            <person name="Imamovic A."/>
            <person name="Larimer J."/>
            <person name="McCowan C."/>
            <person name="Murphy C."/>
            <person name="Neiman D."/>
            <person name="Pearson M."/>
            <person name="Priest M."/>
            <person name="Roberts A."/>
            <person name="Saif S."/>
            <person name="Shea T."/>
            <person name="Sisk P."/>
            <person name="Sykes S."/>
            <person name="Wortman J."/>
            <person name="Nusbaum C."/>
            <person name="Birren B."/>
        </authorList>
    </citation>
    <scope>NUCLEOTIDE SEQUENCE [LARGE SCALE GENOMIC DNA]</scope>
    <source>
        <strain evidence="1 2">PRA339</strain>
    </source>
</reference>
<dbReference type="OrthoDB" id="10485605at2759"/>
<dbReference type="AlphaFoldDB" id="A0A059F2J1"/>
<name>A0A059F2J1_9MICR</name>
<dbReference type="Proteomes" id="UP000030655">
    <property type="component" value="Unassembled WGS sequence"/>
</dbReference>
<dbReference type="VEuPathDB" id="MicrosporidiaDB:H312_01206"/>
<keyword evidence="2" id="KW-1185">Reference proteome</keyword>
<organism evidence="1 2">
    <name type="scientific">Anncaliia algerae PRA339</name>
    <dbReference type="NCBI Taxonomy" id="1288291"/>
    <lineage>
        <taxon>Eukaryota</taxon>
        <taxon>Fungi</taxon>
        <taxon>Fungi incertae sedis</taxon>
        <taxon>Microsporidia</taxon>
        <taxon>Tubulinosematoidea</taxon>
        <taxon>Tubulinosematidae</taxon>
        <taxon>Anncaliia</taxon>
    </lineage>
</organism>
<dbReference type="EMBL" id="KK365144">
    <property type="protein sequence ID" value="KCZ81327.1"/>
    <property type="molecule type" value="Genomic_DNA"/>
</dbReference>
<dbReference type="CDD" id="cd00161">
    <property type="entry name" value="beta-trefoil_Ricin-like"/>
    <property type="match status" value="1"/>
</dbReference>
<reference evidence="2" key="1">
    <citation type="submission" date="2013-02" db="EMBL/GenBank/DDBJ databases">
        <authorList>
            <consortium name="The Broad Institute Genome Sequencing Platform"/>
            <person name="Cuomo C."/>
            <person name="Becnel J."/>
            <person name="Sanscrainte N."/>
            <person name="Walker B."/>
            <person name="Young S.K."/>
            <person name="Zeng Q."/>
            <person name="Gargeya S."/>
            <person name="Fitzgerald M."/>
            <person name="Haas B."/>
            <person name="Abouelleil A."/>
            <person name="Alvarado L."/>
            <person name="Arachchi H.M."/>
            <person name="Berlin A.M."/>
            <person name="Chapman S.B."/>
            <person name="Dewar J."/>
            <person name="Goldberg J."/>
            <person name="Griggs A."/>
            <person name="Gujja S."/>
            <person name="Hansen M."/>
            <person name="Howarth C."/>
            <person name="Imamovic A."/>
            <person name="Larimer J."/>
            <person name="McCowan C."/>
            <person name="Murphy C."/>
            <person name="Neiman D."/>
            <person name="Pearson M."/>
            <person name="Priest M."/>
            <person name="Roberts A."/>
            <person name="Saif S."/>
            <person name="Shea T."/>
            <person name="Sisk P."/>
            <person name="Sykes S."/>
            <person name="Wortman J."/>
            <person name="Nusbaum C."/>
            <person name="Birren B."/>
        </authorList>
    </citation>
    <scope>NUCLEOTIDE SEQUENCE [LARGE SCALE GENOMIC DNA]</scope>
    <source>
        <strain evidence="2">PRA339</strain>
    </source>
</reference>
<dbReference type="HOGENOM" id="CLU_1282942_0_0_1"/>
<proteinExistence type="predicted"/>
<evidence type="ECO:0000313" key="1">
    <source>
        <dbReference type="EMBL" id="KCZ81327.1"/>
    </source>
</evidence>
<dbReference type="InterPro" id="IPR035992">
    <property type="entry name" value="Ricin_B-like_lectins"/>
</dbReference>
<gene>
    <name evidence="1" type="ORF">H312_01206</name>
</gene>
<evidence type="ECO:0000313" key="2">
    <source>
        <dbReference type="Proteomes" id="UP000030655"/>
    </source>
</evidence>
<dbReference type="SUPFAM" id="SSF50370">
    <property type="entry name" value="Ricin B-like lectins"/>
    <property type="match status" value="1"/>
</dbReference>
<protein>
    <submittedName>
        <fullName evidence="1">Uncharacterized protein</fullName>
    </submittedName>
</protein>
<accession>A0A059F2J1</accession>
<sequence length="215" mass="25495">MFIIASFKLYIKLIEFIYFKTYLLLTPIFLKQYKHNSSQTDCMILMTILTYFIKIQSSIFIDRYVVITKSGSPELQFALKGKTFSMKYVDKKIYEISDENLVRIAKKNEGYVINFYKLSLYDDHKAAELIGGIFKDNNEEFIFDIYPVKNGVKFRRNERCLEKMGWNEEREGFYVGMFPCVNNPNQVFTIRPVPVINQTIKNRKLKINLKIFEET</sequence>